<comment type="caution">
    <text evidence="1">The sequence shown here is derived from an EMBL/GenBank/DDBJ whole genome shotgun (WGS) entry which is preliminary data.</text>
</comment>
<sequence>MLTYILKHEDAAILPLPGSVLRAAGLHMGDEVDVVASLGRIEIRRADVERILLGTLIAGMTEENCHSSIDYRVLGREAL</sequence>
<dbReference type="OrthoDB" id="9795766at2"/>
<dbReference type="SUPFAM" id="SSF89447">
    <property type="entry name" value="AbrB/MazE/MraZ-like"/>
    <property type="match status" value="1"/>
</dbReference>
<organism evidence="1 2">
    <name type="scientific">Paenirhodobacter enshiensis</name>
    <dbReference type="NCBI Taxonomy" id="1105367"/>
    <lineage>
        <taxon>Bacteria</taxon>
        <taxon>Pseudomonadati</taxon>
        <taxon>Pseudomonadota</taxon>
        <taxon>Alphaproteobacteria</taxon>
        <taxon>Rhodobacterales</taxon>
        <taxon>Rhodobacter group</taxon>
        <taxon>Paenirhodobacter</taxon>
    </lineage>
</organism>
<gene>
    <name evidence="1" type="ORF">CG50_04235</name>
</gene>
<dbReference type="Gene3D" id="2.10.260.10">
    <property type="match status" value="1"/>
</dbReference>
<name>A0A086Y9F8_9RHOB</name>
<dbReference type="Proteomes" id="UP000028824">
    <property type="component" value="Unassembled WGS sequence"/>
</dbReference>
<evidence type="ECO:0000313" key="1">
    <source>
        <dbReference type="EMBL" id="KFI30908.1"/>
    </source>
</evidence>
<protein>
    <recommendedName>
        <fullName evidence="3">SpoVT-AbrB domain-containing protein</fullName>
    </recommendedName>
</protein>
<evidence type="ECO:0008006" key="3">
    <source>
        <dbReference type="Google" id="ProtNLM"/>
    </source>
</evidence>
<dbReference type="AlphaFoldDB" id="A0A086Y9F8"/>
<keyword evidence="2" id="KW-1185">Reference proteome</keyword>
<proteinExistence type="predicted"/>
<dbReference type="EMBL" id="JFZB01000001">
    <property type="protein sequence ID" value="KFI30908.1"/>
    <property type="molecule type" value="Genomic_DNA"/>
</dbReference>
<dbReference type="RefSeq" id="WP_036634152.1">
    <property type="nucleotide sequence ID" value="NZ_JFZB01000001.1"/>
</dbReference>
<accession>A0A086Y9F8</accession>
<reference evidence="1 2" key="1">
    <citation type="submission" date="2014-03" db="EMBL/GenBank/DDBJ databases">
        <title>Genome of Paenirhodobacter enshiensis DW2-9.</title>
        <authorList>
            <person name="Wang D."/>
            <person name="Wang G."/>
        </authorList>
    </citation>
    <scope>NUCLEOTIDE SEQUENCE [LARGE SCALE GENOMIC DNA]</scope>
    <source>
        <strain evidence="1 2">DW2-9</strain>
    </source>
</reference>
<evidence type="ECO:0000313" key="2">
    <source>
        <dbReference type="Proteomes" id="UP000028824"/>
    </source>
</evidence>
<dbReference type="InterPro" id="IPR037914">
    <property type="entry name" value="SpoVT-AbrB_sf"/>
</dbReference>